<dbReference type="AlphaFoldDB" id="A0A0F9B2P6"/>
<gene>
    <name evidence="1" type="ORF">LCGC14_2500670</name>
</gene>
<protein>
    <submittedName>
        <fullName evidence="1">Uncharacterized protein</fullName>
    </submittedName>
</protein>
<sequence>MNHMLRNLIYFICPFASNDEWRKNVIALKKYWAIFNGKKIISISVGHGLCEASEVESYVGFNDVEFIHVDNCEKLGEVVAFVPVLERVYSLNDTEISFYAHAKGVTPGKSVEELEAEEIWRNLMYVYCLSDSIKIDAILSHYACAGTFAKYGTHHLPMPVKWHFSGTFFWFNHKQLFSKNWRKIENNRYGVEGYLPLFFEEKNMFCLFGDNPNHSNLYRYKLNDWLQFYNFEKNYAQESGEEYSLEYTSYIVKKIEKCRDYDELDLFMRKEGLTLDDINKWEHTIDDINGVWKKYCKKKN</sequence>
<name>A0A0F9B2P6_9ZZZZ</name>
<proteinExistence type="predicted"/>
<reference evidence="1" key="1">
    <citation type="journal article" date="2015" name="Nature">
        <title>Complex archaea that bridge the gap between prokaryotes and eukaryotes.</title>
        <authorList>
            <person name="Spang A."/>
            <person name="Saw J.H."/>
            <person name="Jorgensen S.L."/>
            <person name="Zaremba-Niedzwiedzka K."/>
            <person name="Martijn J."/>
            <person name="Lind A.E."/>
            <person name="van Eijk R."/>
            <person name="Schleper C."/>
            <person name="Guy L."/>
            <person name="Ettema T.J."/>
        </authorList>
    </citation>
    <scope>NUCLEOTIDE SEQUENCE</scope>
</reference>
<evidence type="ECO:0000313" key="1">
    <source>
        <dbReference type="EMBL" id="KKL15930.1"/>
    </source>
</evidence>
<organism evidence="1">
    <name type="scientific">marine sediment metagenome</name>
    <dbReference type="NCBI Taxonomy" id="412755"/>
    <lineage>
        <taxon>unclassified sequences</taxon>
        <taxon>metagenomes</taxon>
        <taxon>ecological metagenomes</taxon>
    </lineage>
</organism>
<accession>A0A0F9B2P6</accession>
<dbReference type="EMBL" id="LAZR01039868">
    <property type="protein sequence ID" value="KKL15930.1"/>
    <property type="molecule type" value="Genomic_DNA"/>
</dbReference>
<comment type="caution">
    <text evidence="1">The sequence shown here is derived from an EMBL/GenBank/DDBJ whole genome shotgun (WGS) entry which is preliminary data.</text>
</comment>